<evidence type="ECO:0000313" key="1">
    <source>
        <dbReference type="EMBL" id="GAL92863.1"/>
    </source>
</evidence>
<protein>
    <submittedName>
        <fullName evidence="1">Uncharacterized protein</fullName>
    </submittedName>
</protein>
<accession>A0A0A1VTS9</accession>
<evidence type="ECO:0000313" key="2">
    <source>
        <dbReference type="Proteomes" id="UP000030321"/>
    </source>
</evidence>
<organism evidence="1 2">
    <name type="scientific">Microcystis aeruginosa NIES-44</name>
    <dbReference type="NCBI Taxonomy" id="449439"/>
    <lineage>
        <taxon>Bacteria</taxon>
        <taxon>Bacillati</taxon>
        <taxon>Cyanobacteriota</taxon>
        <taxon>Cyanophyceae</taxon>
        <taxon>Oscillatoriophycideae</taxon>
        <taxon>Chroococcales</taxon>
        <taxon>Microcystaceae</taxon>
        <taxon>Microcystis</taxon>
    </lineage>
</organism>
<comment type="caution">
    <text evidence="1">The sequence shown here is derived from an EMBL/GenBank/DDBJ whole genome shotgun (WGS) entry which is preliminary data.</text>
</comment>
<proteinExistence type="predicted"/>
<sequence length="39" mass="4260">MLLSTDFVGVEGREERGCGENKAAFCLLPPAFCLLPPDY</sequence>
<gene>
    <name evidence="1" type="ORF">N44_01421</name>
</gene>
<name>A0A0A1VTS9_MICAE</name>
<dbReference type="Proteomes" id="UP000030321">
    <property type="component" value="Unassembled WGS sequence"/>
</dbReference>
<reference evidence="2" key="1">
    <citation type="journal article" date="2015" name="Genome">
        <title>Whole Genome Sequence of the Non-Microcystin-Producing Microcystis aeruginosa Strain NIES-44.</title>
        <authorList>
            <person name="Okano K."/>
            <person name="Miyata N."/>
            <person name="Ozaki Y."/>
        </authorList>
    </citation>
    <scope>NUCLEOTIDE SEQUENCE [LARGE SCALE GENOMIC DNA]</scope>
    <source>
        <strain evidence="2">NIES-44</strain>
    </source>
</reference>
<dbReference type="AlphaFoldDB" id="A0A0A1VTS9"/>
<dbReference type="EMBL" id="BBPA01000028">
    <property type="protein sequence ID" value="GAL92863.1"/>
    <property type="molecule type" value="Genomic_DNA"/>
</dbReference>